<evidence type="ECO:0000313" key="5">
    <source>
        <dbReference type="Proteomes" id="UP001161757"/>
    </source>
</evidence>
<name>A0AAN6ESS4_EXODE</name>
<evidence type="ECO:0000313" key="4">
    <source>
        <dbReference type="EMBL" id="KAJ8989200.1"/>
    </source>
</evidence>
<organism evidence="4 5">
    <name type="scientific">Exophiala dermatitidis</name>
    <name type="common">Black yeast-like fungus</name>
    <name type="synonym">Wangiella dermatitidis</name>
    <dbReference type="NCBI Taxonomy" id="5970"/>
    <lineage>
        <taxon>Eukaryota</taxon>
        <taxon>Fungi</taxon>
        <taxon>Dikarya</taxon>
        <taxon>Ascomycota</taxon>
        <taxon>Pezizomycotina</taxon>
        <taxon>Eurotiomycetes</taxon>
        <taxon>Chaetothyriomycetidae</taxon>
        <taxon>Chaetothyriales</taxon>
        <taxon>Herpotrichiellaceae</taxon>
        <taxon>Exophiala</taxon>
    </lineage>
</organism>
<keyword evidence="2" id="KW-0539">Nucleus</keyword>
<dbReference type="InterPro" id="IPR025151">
    <property type="entry name" value="ELYS_dom"/>
</dbReference>
<comment type="caution">
    <text evidence="4">The sequence shown here is derived from an EMBL/GenBank/DDBJ whole genome shotgun (WGS) entry which is preliminary data.</text>
</comment>
<dbReference type="Pfam" id="PF13934">
    <property type="entry name" value="ELYS"/>
    <property type="match status" value="1"/>
</dbReference>
<proteinExistence type="predicted"/>
<dbReference type="EMBL" id="JAJGCB010000015">
    <property type="protein sequence ID" value="KAJ8989200.1"/>
    <property type="molecule type" value="Genomic_DNA"/>
</dbReference>
<protein>
    <recommendedName>
        <fullName evidence="3">ELYS-like domain-containing protein</fullName>
    </recommendedName>
</protein>
<feature type="domain" description="ELYS-like" evidence="3">
    <location>
        <begin position="37"/>
        <end position="254"/>
    </location>
</feature>
<evidence type="ECO:0000256" key="2">
    <source>
        <dbReference type="ARBA" id="ARBA00023242"/>
    </source>
</evidence>
<evidence type="ECO:0000259" key="3">
    <source>
        <dbReference type="Pfam" id="PF13934"/>
    </source>
</evidence>
<evidence type="ECO:0000256" key="1">
    <source>
        <dbReference type="ARBA" id="ARBA00004123"/>
    </source>
</evidence>
<comment type="subcellular location">
    <subcellularLocation>
        <location evidence="1">Nucleus</location>
    </subcellularLocation>
</comment>
<gene>
    <name evidence="4" type="ORF">HRR80_006924</name>
</gene>
<dbReference type="Proteomes" id="UP001161757">
    <property type="component" value="Unassembled WGS sequence"/>
</dbReference>
<sequence>MLNWESFDSVFSTKSDYAFDHKTVESILRHRKEFGDQLFFDRIWKSVNNSTRPARINYPPRSNQDLRNLWSKIAQTTAREEYKLSLLYYILRDCRQLSNADTNFARQTYLPQKFQLLIAGLWELDHAQFSRALEFLTDPSLIPTYTDEILLALIRHPKCDSSLAMAYYIAVSPPLKDRETLEAYFGLLLENNLVEAYYFAQSQDDSRHKTLFEQLIVAVHREKASEARAEQAALLVGLPFTPEEEAWFEECLLRGAASKYPGARDSVMARRIATGRETSAGDALNRLKGEDIGGVSWDSVKTAIADAAPR</sequence>
<dbReference type="GO" id="GO:0005634">
    <property type="term" value="C:nucleus"/>
    <property type="evidence" value="ECO:0007669"/>
    <property type="project" value="UniProtKB-SubCell"/>
</dbReference>
<dbReference type="AlphaFoldDB" id="A0AAN6ESS4"/>
<accession>A0AAN6ESS4</accession>
<reference evidence="4" key="1">
    <citation type="submission" date="2023-01" db="EMBL/GenBank/DDBJ databases">
        <title>Exophiala dermititidis isolated from Cystic Fibrosis Patient.</title>
        <authorList>
            <person name="Kurbessoian T."/>
            <person name="Crocker A."/>
            <person name="Murante D."/>
            <person name="Hogan D.A."/>
            <person name="Stajich J.E."/>
        </authorList>
    </citation>
    <scope>NUCLEOTIDE SEQUENCE</scope>
    <source>
        <strain evidence="4">Ex8</strain>
    </source>
</reference>